<accession>A0A015U863</accession>
<organism evidence="3 5">
    <name type="scientific">Bacteroides fragilis str. 3998T(B)3</name>
    <dbReference type="NCBI Taxonomy" id="1339316"/>
    <lineage>
        <taxon>Bacteria</taxon>
        <taxon>Pseudomonadati</taxon>
        <taxon>Bacteroidota</taxon>
        <taxon>Bacteroidia</taxon>
        <taxon>Bacteroidales</taxon>
        <taxon>Bacteroidaceae</taxon>
        <taxon>Bacteroides</taxon>
    </lineage>
</organism>
<dbReference type="EMBL" id="JGDB01000006">
    <property type="protein sequence ID" value="EXY93096.1"/>
    <property type="molecule type" value="Genomic_DNA"/>
</dbReference>
<evidence type="ECO:0000313" key="2">
    <source>
        <dbReference type="EMBL" id="EXY92890.1"/>
    </source>
</evidence>
<evidence type="ECO:0000256" key="1">
    <source>
        <dbReference type="SAM" id="Coils"/>
    </source>
</evidence>
<evidence type="ECO:0000313" key="5">
    <source>
        <dbReference type="Proteomes" id="UP000020773"/>
    </source>
</evidence>
<reference evidence="3 5" key="1">
    <citation type="submission" date="2014-02" db="EMBL/GenBank/DDBJ databases">
        <authorList>
            <person name="Sears C."/>
            <person name="Carroll K."/>
            <person name="Sack B.R."/>
            <person name="Qadri F."/>
            <person name="Myers L.L."/>
            <person name="Chung G.-T."/>
            <person name="Escheverria P."/>
            <person name="Fraser C.M."/>
            <person name="Sadzewicz L."/>
            <person name="Shefchek K.A."/>
            <person name="Tallon L."/>
            <person name="Das S.P."/>
            <person name="Daugherty S."/>
            <person name="Mongodin E.F."/>
        </authorList>
    </citation>
    <scope>NUCLEOTIDE SEQUENCE [LARGE SCALE GENOMIC DNA]</scope>
    <source>
        <strain evidence="3">3998T</strain>
        <strain evidence="5">3998T(B)3</strain>
    </source>
</reference>
<comment type="caution">
    <text evidence="3">The sequence shown here is derived from an EMBL/GenBank/DDBJ whole genome shotgun (WGS) entry which is preliminary data.</text>
</comment>
<dbReference type="AlphaFoldDB" id="A0A015U863"/>
<feature type="coiled-coil region" evidence="1">
    <location>
        <begin position="200"/>
        <end position="234"/>
    </location>
</feature>
<evidence type="ECO:0000313" key="4">
    <source>
        <dbReference type="EMBL" id="EXY93096.1"/>
    </source>
</evidence>
<dbReference type="GO" id="GO:0006508">
    <property type="term" value="P:proteolysis"/>
    <property type="evidence" value="ECO:0007669"/>
    <property type="project" value="UniProtKB-KW"/>
</dbReference>
<keyword evidence="1" id="KW-0175">Coiled coil</keyword>
<dbReference type="EMBL" id="JGDB01000008">
    <property type="protein sequence ID" value="EXY93029.1"/>
    <property type="molecule type" value="Genomic_DNA"/>
</dbReference>
<keyword evidence="3" id="KW-0378">Hydrolase</keyword>
<sequence>MALTFVLSDESVNSYGTRVLTEGIRLDNFLKNPVMLWNHTRAWSDKQDQILPIGKWENLRVEQGKLLGDAVFDEKDGFAQRIKSKVEQGIINMCSVSIDVITSSDDTSVIVQGQRRPTIIECELREVSIVDIGSNRNAVRLFDACDGKEICLSDNSGDNFLLPLLENIHKDNHMELKEMKDLLGLRDKEDSEVKKEILRLRDLDREVVTLRSEKQQLEEDLRAYRDKEAAERQRAIVKLVDDAVEAYKITASEKEDYIALAEKDYERTKKILDARTGVQQPSVSQTDENNVWQQRFRQIEESNQ</sequence>
<dbReference type="PATRIC" id="fig|1339316.3.peg.161"/>
<dbReference type="EMBL" id="JGDB01000009">
    <property type="protein sequence ID" value="EXY92890.1"/>
    <property type="molecule type" value="Genomic_DNA"/>
</dbReference>
<protein>
    <submittedName>
        <fullName evidence="3">Caudovirus prohead protease family protein</fullName>
    </submittedName>
</protein>
<gene>
    <name evidence="4" type="ORF">M125_0159</name>
    <name evidence="3" type="ORF">M125_0251</name>
    <name evidence="2" type="ORF">M125_0338</name>
</gene>
<evidence type="ECO:0000313" key="3">
    <source>
        <dbReference type="EMBL" id="EXY93029.1"/>
    </source>
</evidence>
<keyword evidence="3" id="KW-0645">Protease</keyword>
<proteinExistence type="predicted"/>
<dbReference type="RefSeq" id="WP_032596552.1">
    <property type="nucleotide sequence ID" value="NZ_JGDB01000006.1"/>
</dbReference>
<dbReference type="Proteomes" id="UP000020773">
    <property type="component" value="Unassembled WGS sequence"/>
</dbReference>
<dbReference type="GO" id="GO:0008233">
    <property type="term" value="F:peptidase activity"/>
    <property type="evidence" value="ECO:0007669"/>
    <property type="project" value="UniProtKB-KW"/>
</dbReference>
<name>A0A015U863_BACFG</name>